<accession>A0A8K0WNS1</accession>
<feature type="domain" description="GP-PDE" evidence="3">
    <location>
        <begin position="400"/>
        <end position="712"/>
    </location>
</feature>
<sequence length="715" mass="77504">MWTAKIISIIDSGRAPVLTDDYAQSSEMTAADIIHSAGSDGVTLLHQAVMRQHIQAALSMIELLDAEGGDSAAGLMGDVLALALRTQSGSDDIIFSLLRSCTDLHRRSAHGETVLHVAVQMGRIDYVALIVRAMRNQDASLDVADNSRAWTPLFFACAHGHADIVQLLVQAGSSQTHQDRLGWTAKEVAVFRGHLAVADLLESPAAYSTVGALALAPAHVPLSSKASVRCGYDQNIIIATLGTTRTDQSIAGVDLSFCSSAYTPNKHQSTFVLEVSVPGVVERRRVPLPILDDRINDPFVFVVPETVELCLVFDVIRLTDGPGNQNEVLVASGTALLARNHETLGAHRQSLVREQTIPMLERDTMRMAGVVTFTPLVVHPFSRLQTPRCVDLARSTPDPPLLVGHRGAGQNSVTRKHLQVGENTITSFLSAAKLGASFVEFDIQVTRDLQPVAFHDFSLSESGTDVPIHEVTLDHNPLVTAPRREAAGRSRSRSLGRYSEVETMQIHHKMKHTVDFQKKGFKPNTQGDVIHDSFATLQDILVGLPQNIGCDIEIKYPRLHESVEAGVAPVAIELNTFVDVVLEHIDRHAGNRQIVLTSFTPEICILLAMKQRAYPILFITNAGKVPMSDMEVRAASLQGAMHFAERWGLAGVVFACDALLLCPRLVGLVKGRGLICGTYGTMNNDPNSVEIQVKAGVDMIVADRVGLIARALALT</sequence>
<evidence type="ECO:0000313" key="4">
    <source>
        <dbReference type="EMBL" id="KAH7309752.1"/>
    </source>
</evidence>
<dbReference type="InterPro" id="IPR051578">
    <property type="entry name" value="GDPD"/>
</dbReference>
<keyword evidence="5" id="KW-1185">Reference proteome</keyword>
<dbReference type="PANTHER" id="PTHR22958:SF1">
    <property type="entry name" value="GLYCEROPHOSPHOCHOLINE PHOSPHODIESTERASE GPCPD1"/>
    <property type="match status" value="1"/>
</dbReference>
<dbReference type="Pfam" id="PF25329">
    <property type="entry name" value="C2_GDE1"/>
    <property type="match status" value="1"/>
</dbReference>
<feature type="repeat" description="ANK" evidence="2">
    <location>
        <begin position="110"/>
        <end position="146"/>
    </location>
</feature>
<name>A0A8K0WNS1_9HYPO</name>
<dbReference type="PANTHER" id="PTHR22958">
    <property type="entry name" value="GLYCEROPHOSPHORYL DIESTER PHOSPHODIESTERASE"/>
    <property type="match status" value="1"/>
</dbReference>
<keyword evidence="2" id="KW-0040">ANK repeat</keyword>
<dbReference type="PROSITE" id="PS50297">
    <property type="entry name" value="ANK_REP_REGION"/>
    <property type="match status" value="2"/>
</dbReference>
<dbReference type="InterPro" id="IPR036770">
    <property type="entry name" value="Ankyrin_rpt-contain_sf"/>
</dbReference>
<dbReference type="OrthoDB" id="197419at2759"/>
<dbReference type="Pfam" id="PF03009">
    <property type="entry name" value="GDPD"/>
    <property type="match status" value="1"/>
</dbReference>
<dbReference type="Gene3D" id="1.25.40.20">
    <property type="entry name" value="Ankyrin repeat-containing domain"/>
    <property type="match status" value="1"/>
</dbReference>
<dbReference type="GO" id="GO:0046475">
    <property type="term" value="P:glycerophospholipid catabolic process"/>
    <property type="evidence" value="ECO:0007669"/>
    <property type="project" value="TreeGrafter"/>
</dbReference>
<evidence type="ECO:0000259" key="3">
    <source>
        <dbReference type="PROSITE" id="PS51704"/>
    </source>
</evidence>
<protein>
    <submittedName>
        <fullName evidence="4">Glycerophosphoryl diester phosphodiesterase family-domain-containing protein</fullName>
    </submittedName>
</protein>
<gene>
    <name evidence="4" type="ORF">B0I35DRAFT_440552</name>
</gene>
<dbReference type="InterPro" id="IPR017946">
    <property type="entry name" value="PLC-like_Pdiesterase_TIM-brl"/>
</dbReference>
<evidence type="ECO:0000256" key="2">
    <source>
        <dbReference type="PROSITE-ProRule" id="PRU00023"/>
    </source>
</evidence>
<evidence type="ECO:0000313" key="5">
    <source>
        <dbReference type="Proteomes" id="UP000813444"/>
    </source>
</evidence>
<dbReference type="PROSITE" id="PS51704">
    <property type="entry name" value="GP_PDE"/>
    <property type="match status" value="1"/>
</dbReference>
<evidence type="ECO:0000256" key="1">
    <source>
        <dbReference type="ARBA" id="ARBA00022801"/>
    </source>
</evidence>
<dbReference type="SUPFAM" id="SSF51695">
    <property type="entry name" value="PLC-like phosphodiesterases"/>
    <property type="match status" value="1"/>
</dbReference>
<dbReference type="PROSITE" id="PS50088">
    <property type="entry name" value="ANK_REPEAT"/>
    <property type="match status" value="2"/>
</dbReference>
<feature type="repeat" description="ANK" evidence="2">
    <location>
        <begin position="148"/>
        <end position="180"/>
    </location>
</feature>
<dbReference type="AlphaFoldDB" id="A0A8K0WNS1"/>
<proteinExistence type="predicted"/>
<dbReference type="SMART" id="SM00248">
    <property type="entry name" value="ANK"/>
    <property type="match status" value="3"/>
</dbReference>
<reference evidence="4" key="1">
    <citation type="journal article" date="2021" name="Nat. Commun.">
        <title>Genetic determinants of endophytism in the Arabidopsis root mycobiome.</title>
        <authorList>
            <person name="Mesny F."/>
            <person name="Miyauchi S."/>
            <person name="Thiergart T."/>
            <person name="Pickel B."/>
            <person name="Atanasova L."/>
            <person name="Karlsson M."/>
            <person name="Huettel B."/>
            <person name="Barry K.W."/>
            <person name="Haridas S."/>
            <person name="Chen C."/>
            <person name="Bauer D."/>
            <person name="Andreopoulos W."/>
            <person name="Pangilinan J."/>
            <person name="LaButti K."/>
            <person name="Riley R."/>
            <person name="Lipzen A."/>
            <person name="Clum A."/>
            <person name="Drula E."/>
            <person name="Henrissat B."/>
            <person name="Kohler A."/>
            <person name="Grigoriev I.V."/>
            <person name="Martin F.M."/>
            <person name="Hacquard S."/>
        </authorList>
    </citation>
    <scope>NUCLEOTIDE SEQUENCE</scope>
    <source>
        <strain evidence="4">MPI-CAGE-CH-0235</strain>
    </source>
</reference>
<dbReference type="Gene3D" id="3.20.20.190">
    <property type="entry name" value="Phosphatidylinositol (PI) phosphodiesterase"/>
    <property type="match status" value="1"/>
</dbReference>
<dbReference type="InterPro" id="IPR057506">
    <property type="entry name" value="C2_GPCPD1"/>
</dbReference>
<dbReference type="GO" id="GO:0047389">
    <property type="term" value="F:glycerophosphocholine phosphodiesterase activity"/>
    <property type="evidence" value="ECO:0007669"/>
    <property type="project" value="TreeGrafter"/>
</dbReference>
<dbReference type="InterPro" id="IPR002110">
    <property type="entry name" value="Ankyrin_rpt"/>
</dbReference>
<organism evidence="4 5">
    <name type="scientific">Stachybotrys elegans</name>
    <dbReference type="NCBI Taxonomy" id="80388"/>
    <lineage>
        <taxon>Eukaryota</taxon>
        <taxon>Fungi</taxon>
        <taxon>Dikarya</taxon>
        <taxon>Ascomycota</taxon>
        <taxon>Pezizomycotina</taxon>
        <taxon>Sordariomycetes</taxon>
        <taxon>Hypocreomycetidae</taxon>
        <taxon>Hypocreales</taxon>
        <taxon>Stachybotryaceae</taxon>
        <taxon>Stachybotrys</taxon>
    </lineage>
</organism>
<dbReference type="InterPro" id="IPR030395">
    <property type="entry name" value="GP_PDE_dom"/>
</dbReference>
<dbReference type="Pfam" id="PF12796">
    <property type="entry name" value="Ank_2"/>
    <property type="match status" value="1"/>
</dbReference>
<dbReference type="EMBL" id="JAGPNK010000013">
    <property type="protein sequence ID" value="KAH7309752.1"/>
    <property type="molecule type" value="Genomic_DNA"/>
</dbReference>
<keyword evidence="1" id="KW-0378">Hydrolase</keyword>
<dbReference type="SUPFAM" id="SSF48403">
    <property type="entry name" value="Ankyrin repeat"/>
    <property type="match status" value="1"/>
</dbReference>
<comment type="caution">
    <text evidence="4">The sequence shown here is derived from an EMBL/GenBank/DDBJ whole genome shotgun (WGS) entry which is preliminary data.</text>
</comment>
<dbReference type="Proteomes" id="UP000813444">
    <property type="component" value="Unassembled WGS sequence"/>
</dbReference>